<accession>A0ABN3PMW7</accession>
<gene>
    <name evidence="1" type="ORF">GCM10009862_30730</name>
</gene>
<dbReference type="EMBL" id="BAAARI010000038">
    <property type="protein sequence ID" value="GAA2590281.1"/>
    <property type="molecule type" value="Genomic_DNA"/>
</dbReference>
<dbReference type="PANTHER" id="PTHR42877">
    <property type="entry name" value="L-ORNITHINE N(5)-MONOOXYGENASE-RELATED"/>
    <property type="match status" value="1"/>
</dbReference>
<keyword evidence="2" id="KW-1185">Reference proteome</keyword>
<dbReference type="InterPro" id="IPR036188">
    <property type="entry name" value="FAD/NAD-bd_sf"/>
</dbReference>
<reference evidence="1 2" key="1">
    <citation type="journal article" date="2019" name="Int. J. Syst. Evol. Microbiol.">
        <title>The Global Catalogue of Microorganisms (GCM) 10K type strain sequencing project: providing services to taxonomists for standard genome sequencing and annotation.</title>
        <authorList>
            <consortium name="The Broad Institute Genomics Platform"/>
            <consortium name="The Broad Institute Genome Sequencing Center for Infectious Disease"/>
            <person name="Wu L."/>
            <person name="Ma J."/>
        </authorList>
    </citation>
    <scope>NUCLEOTIDE SEQUENCE [LARGE SCALE GENOMIC DNA]</scope>
    <source>
        <strain evidence="1 2">JCM 16365</strain>
    </source>
</reference>
<dbReference type="SUPFAM" id="SSF51905">
    <property type="entry name" value="FAD/NAD(P)-binding domain"/>
    <property type="match status" value="2"/>
</dbReference>
<dbReference type="Gene3D" id="3.50.50.60">
    <property type="entry name" value="FAD/NAD(P)-binding domain"/>
    <property type="match status" value="2"/>
</dbReference>
<sequence>MTREVDVAIVGAGFGGLAMASALRRAGRESFAVLDRGSSVGGTWRDNTYPGVACDVPSHLYGLENHPWPDWSGLFARGDEIHRYLQHIAEAEQLGERLLLDTPLQSAAWDGERWIVETGRGEDVSARRLVLACGRLTEPSIPDIPGLETFEGPLFHSARWDHTAPLAGRRIAVVGTGASAVQLVPALVAQGAEVVLFQRTPAWIVPRGDMDYTAADRRRFAQHPDELAQLRDELYREGEERFASRSGDADAARAARAVALAHLEAQVADPALRRALTPHYAFGCKRVLLSDEFYPAVASDAVAFEPTALARVDGGELVAASGARYLADMLVLATGFAASEQPYAELVTGEEGKTLAEHWSEGMTSYASTVVAGFPNLFVLNGPNASLGHNSSLLMLEAQAEYVARCLDRVGDDVLRLRPDAEQAYTARIDAAAASRPWLTGGCDNWYVDARSGRLTLLWPDTVDAFRAMLGSTDGSEFLPAPLHRDASRARGES</sequence>
<dbReference type="RefSeq" id="WP_344230977.1">
    <property type="nucleotide sequence ID" value="NZ_BAAARI010000038.1"/>
</dbReference>
<dbReference type="InterPro" id="IPR051209">
    <property type="entry name" value="FAD-bind_Monooxygenase_sf"/>
</dbReference>
<dbReference type="Pfam" id="PF13738">
    <property type="entry name" value="Pyr_redox_3"/>
    <property type="match status" value="1"/>
</dbReference>
<evidence type="ECO:0000313" key="1">
    <source>
        <dbReference type="EMBL" id="GAA2590281.1"/>
    </source>
</evidence>
<organism evidence="1 2">
    <name type="scientific">Microbacterium binotii</name>
    <dbReference type="NCBI Taxonomy" id="462710"/>
    <lineage>
        <taxon>Bacteria</taxon>
        <taxon>Bacillati</taxon>
        <taxon>Actinomycetota</taxon>
        <taxon>Actinomycetes</taxon>
        <taxon>Micrococcales</taxon>
        <taxon>Microbacteriaceae</taxon>
        <taxon>Microbacterium</taxon>
    </lineage>
</organism>
<protein>
    <submittedName>
        <fullName evidence="1">NAD(P)/FAD-dependent oxidoreductase</fullName>
    </submittedName>
</protein>
<dbReference type="PANTHER" id="PTHR42877:SF4">
    <property type="entry name" value="FAD_NAD(P)-BINDING DOMAIN-CONTAINING PROTEIN-RELATED"/>
    <property type="match status" value="1"/>
</dbReference>
<proteinExistence type="predicted"/>
<evidence type="ECO:0000313" key="2">
    <source>
        <dbReference type="Proteomes" id="UP001500274"/>
    </source>
</evidence>
<dbReference type="PRINTS" id="PR00411">
    <property type="entry name" value="PNDRDTASEI"/>
</dbReference>
<comment type="caution">
    <text evidence="1">The sequence shown here is derived from an EMBL/GenBank/DDBJ whole genome shotgun (WGS) entry which is preliminary data.</text>
</comment>
<dbReference type="Proteomes" id="UP001500274">
    <property type="component" value="Unassembled WGS sequence"/>
</dbReference>
<name>A0ABN3PMW7_9MICO</name>